<protein>
    <recommendedName>
        <fullName evidence="1">Resolvase HTH domain-containing protein</fullName>
    </recommendedName>
</protein>
<dbReference type="AlphaFoldDB" id="A0A429ZVF8"/>
<gene>
    <name evidence="2" type="ORF">CBF35_00025</name>
</gene>
<dbReference type="Proteomes" id="UP000287239">
    <property type="component" value="Unassembled WGS sequence"/>
</dbReference>
<evidence type="ECO:0000313" key="2">
    <source>
        <dbReference type="EMBL" id="RST97712.1"/>
    </source>
</evidence>
<accession>A0A429ZVF8</accession>
<dbReference type="InterPro" id="IPR006120">
    <property type="entry name" value="Resolvase_HTH_dom"/>
</dbReference>
<sequence>MKIGYTFNKKEVLLEKNCCDEVIEDHASSSSAQEFKEFVEENIEHKIHIHSLEDLGIQIFHSYPALKYLKDHNKILYVIDKRPLSNLADEEYFDVLYHLALSENQVVKEHGYPTLRAKKGGSFPGRPSVSDEKINRIQELYGHRNKTIRQIADICGVSVGTAYKYATAVKDHLN</sequence>
<reference evidence="2 3" key="1">
    <citation type="submission" date="2017-05" db="EMBL/GenBank/DDBJ databases">
        <title>Vagococcus spp. assemblies.</title>
        <authorList>
            <person name="Gulvik C.A."/>
        </authorList>
    </citation>
    <scope>NUCLEOTIDE SEQUENCE [LARGE SCALE GENOMIC DNA]</scope>
    <source>
        <strain evidence="2 3">NCFB 2777</strain>
    </source>
</reference>
<keyword evidence="3" id="KW-1185">Reference proteome</keyword>
<dbReference type="EMBL" id="NGJU01000001">
    <property type="protein sequence ID" value="RST97712.1"/>
    <property type="molecule type" value="Genomic_DNA"/>
</dbReference>
<evidence type="ECO:0000313" key="3">
    <source>
        <dbReference type="Proteomes" id="UP000287239"/>
    </source>
</evidence>
<feature type="domain" description="Resolvase HTH" evidence="1">
    <location>
        <begin position="125"/>
        <end position="168"/>
    </location>
</feature>
<comment type="caution">
    <text evidence="2">The sequence shown here is derived from an EMBL/GenBank/DDBJ whole genome shotgun (WGS) entry which is preliminary data.</text>
</comment>
<name>A0A429ZVF8_9ENTE</name>
<dbReference type="GeneID" id="98566738"/>
<dbReference type="RefSeq" id="WP_126777865.1">
    <property type="nucleotide sequence ID" value="NZ_NGJU01000001.1"/>
</dbReference>
<dbReference type="GO" id="GO:0003677">
    <property type="term" value="F:DNA binding"/>
    <property type="evidence" value="ECO:0007669"/>
    <property type="project" value="InterPro"/>
</dbReference>
<evidence type="ECO:0000259" key="1">
    <source>
        <dbReference type="Pfam" id="PF02796"/>
    </source>
</evidence>
<organism evidence="2 3">
    <name type="scientific">Vagococcus salmoninarum</name>
    <dbReference type="NCBI Taxonomy" id="2739"/>
    <lineage>
        <taxon>Bacteria</taxon>
        <taxon>Bacillati</taxon>
        <taxon>Bacillota</taxon>
        <taxon>Bacilli</taxon>
        <taxon>Lactobacillales</taxon>
        <taxon>Enterococcaceae</taxon>
        <taxon>Vagococcus</taxon>
    </lineage>
</organism>
<dbReference type="Pfam" id="PF02796">
    <property type="entry name" value="HTH_7"/>
    <property type="match status" value="1"/>
</dbReference>
<proteinExistence type="predicted"/>
<dbReference type="OrthoDB" id="9797501at2"/>
<dbReference type="Gene3D" id="1.10.10.60">
    <property type="entry name" value="Homeodomain-like"/>
    <property type="match status" value="1"/>
</dbReference>
<dbReference type="GO" id="GO:0000150">
    <property type="term" value="F:DNA strand exchange activity"/>
    <property type="evidence" value="ECO:0007669"/>
    <property type="project" value="InterPro"/>
</dbReference>